<dbReference type="Pfam" id="PF21730">
    <property type="entry name" value="Vma22_CCDC115"/>
    <property type="match status" value="1"/>
</dbReference>
<dbReference type="Proteomes" id="UP000242474">
    <property type="component" value="Unassembled WGS sequence"/>
</dbReference>
<feature type="compositionally biased region" description="Basic and acidic residues" evidence="2">
    <location>
        <begin position="223"/>
        <end position="235"/>
    </location>
</feature>
<dbReference type="InterPro" id="IPR040357">
    <property type="entry name" value="Vma22/CCDC115"/>
</dbReference>
<organism evidence="3 4">
    <name type="scientific">Coemansia reversa (strain ATCC 12441 / NRRL 1564)</name>
    <dbReference type="NCBI Taxonomy" id="763665"/>
    <lineage>
        <taxon>Eukaryota</taxon>
        <taxon>Fungi</taxon>
        <taxon>Fungi incertae sedis</taxon>
        <taxon>Zoopagomycota</taxon>
        <taxon>Kickxellomycotina</taxon>
        <taxon>Kickxellomycetes</taxon>
        <taxon>Kickxellales</taxon>
        <taxon>Kickxellaceae</taxon>
        <taxon>Coemansia</taxon>
    </lineage>
</organism>
<dbReference type="OrthoDB" id="408631at2759"/>
<evidence type="ECO:0000256" key="2">
    <source>
        <dbReference type="SAM" id="MobiDB-lite"/>
    </source>
</evidence>
<reference evidence="3 4" key="1">
    <citation type="journal article" date="2015" name="Genome Biol. Evol.">
        <title>Phylogenomic analyses indicate that early fungi evolved digesting cell walls of algal ancestors of land plants.</title>
        <authorList>
            <person name="Chang Y."/>
            <person name="Wang S."/>
            <person name="Sekimoto S."/>
            <person name="Aerts A.L."/>
            <person name="Choi C."/>
            <person name="Clum A."/>
            <person name="LaButti K.M."/>
            <person name="Lindquist E.A."/>
            <person name="Yee Ngan C."/>
            <person name="Ohm R.A."/>
            <person name="Salamov A.A."/>
            <person name="Grigoriev I.V."/>
            <person name="Spatafora J.W."/>
            <person name="Berbee M.L."/>
        </authorList>
    </citation>
    <scope>NUCLEOTIDE SEQUENCE [LARGE SCALE GENOMIC DNA]</scope>
    <source>
        <strain evidence="3 4">NRRL 1564</strain>
    </source>
</reference>
<dbReference type="PANTHER" id="PTHR31996:SF2">
    <property type="entry name" value="COILED-COIL DOMAIN-CONTAINING PROTEIN 115"/>
    <property type="match status" value="1"/>
</dbReference>
<dbReference type="PANTHER" id="PTHR31996">
    <property type="entry name" value="COILED-COIL DOMAIN-CONTAINING PROTEIN 115"/>
    <property type="match status" value="1"/>
</dbReference>
<evidence type="ECO:0000256" key="1">
    <source>
        <dbReference type="ARBA" id="ARBA00093634"/>
    </source>
</evidence>
<dbReference type="GO" id="GO:0070072">
    <property type="term" value="P:vacuolar proton-transporting V-type ATPase complex assembly"/>
    <property type="evidence" value="ECO:0007669"/>
    <property type="project" value="InterPro"/>
</dbReference>
<dbReference type="AlphaFoldDB" id="A0A2G5BKL5"/>
<gene>
    <name evidence="3" type="ORF">COEREDRAFT_5362</name>
</gene>
<keyword evidence="4" id="KW-1185">Reference proteome</keyword>
<feature type="region of interest" description="Disordered" evidence="2">
    <location>
        <begin position="180"/>
        <end position="235"/>
    </location>
</feature>
<protein>
    <recommendedName>
        <fullName evidence="1">Vacuolar ATPase assembly protein VMA22</fullName>
    </recommendedName>
</protein>
<name>A0A2G5BKL5_COERN</name>
<evidence type="ECO:0000313" key="4">
    <source>
        <dbReference type="Proteomes" id="UP000242474"/>
    </source>
</evidence>
<dbReference type="EMBL" id="KZ303486">
    <property type="protein sequence ID" value="PIA19531.1"/>
    <property type="molecule type" value="Genomic_DNA"/>
</dbReference>
<feature type="compositionally biased region" description="Basic and acidic residues" evidence="2">
    <location>
        <begin position="180"/>
        <end position="191"/>
    </location>
</feature>
<accession>A0A2G5BKL5</accession>
<sequence length="296" mass="31425">MPELSIRLAIATLVISSAAGVAEDLAAGDGEAVVDAAAEVAASAVDLGPLGFVVISSVAGVVGALAAGDGAMAGDGEAVVDAAAAVAASAVDLGPLGFDDDLLELLDMFSEYQQIRGSSNALLRQAFFDLSVARRSAGYQWISADMYSGRAQAITTVDVDPIADDITVIYRRRQESCADEVRQEKPREGLRRRLPISETATAVELNDEENDKHNDSDMDEMTSTEKRNSSPSKVRSDDPLLWFGMLVPPALKEAQSGFVNAVGQLVRLAQLKRQLEAKQKALQPMLEKLYSANNAD</sequence>
<dbReference type="GO" id="GO:0051082">
    <property type="term" value="F:unfolded protein binding"/>
    <property type="evidence" value="ECO:0007669"/>
    <property type="project" value="TreeGrafter"/>
</dbReference>
<evidence type="ECO:0000313" key="3">
    <source>
        <dbReference type="EMBL" id="PIA19531.1"/>
    </source>
</evidence>
<dbReference type="STRING" id="763665.A0A2G5BKL5"/>
<proteinExistence type="predicted"/>